<dbReference type="AlphaFoldDB" id="A0AAP0M4J4"/>
<comment type="caution">
    <text evidence="2">The sequence shown here is derived from an EMBL/GenBank/DDBJ whole genome shotgun (WGS) entry which is preliminary data.</text>
</comment>
<dbReference type="PANTHER" id="PTHR34380">
    <property type="entry name" value="BNAA03G12380D PROTEIN"/>
    <property type="match status" value="1"/>
</dbReference>
<proteinExistence type="predicted"/>
<protein>
    <submittedName>
        <fullName evidence="2">Uncharacterized protein</fullName>
    </submittedName>
</protein>
<evidence type="ECO:0000313" key="3">
    <source>
        <dbReference type="Proteomes" id="UP001428341"/>
    </source>
</evidence>
<keyword evidence="3" id="KW-1185">Reference proteome</keyword>
<evidence type="ECO:0000256" key="1">
    <source>
        <dbReference type="SAM" id="MobiDB-lite"/>
    </source>
</evidence>
<accession>A0AAP0M4J4</accession>
<feature type="region of interest" description="Disordered" evidence="1">
    <location>
        <begin position="1"/>
        <end position="20"/>
    </location>
</feature>
<organism evidence="2 3">
    <name type="scientific">Citrus x changshan-huyou</name>
    <dbReference type="NCBI Taxonomy" id="2935761"/>
    <lineage>
        <taxon>Eukaryota</taxon>
        <taxon>Viridiplantae</taxon>
        <taxon>Streptophyta</taxon>
        <taxon>Embryophyta</taxon>
        <taxon>Tracheophyta</taxon>
        <taxon>Spermatophyta</taxon>
        <taxon>Magnoliopsida</taxon>
        <taxon>eudicotyledons</taxon>
        <taxon>Gunneridae</taxon>
        <taxon>Pentapetalae</taxon>
        <taxon>rosids</taxon>
        <taxon>malvids</taxon>
        <taxon>Sapindales</taxon>
        <taxon>Rutaceae</taxon>
        <taxon>Aurantioideae</taxon>
        <taxon>Citrus</taxon>
    </lineage>
</organism>
<dbReference type="EMBL" id="JBCGBO010000005">
    <property type="protein sequence ID" value="KAK9197712.1"/>
    <property type="molecule type" value="Genomic_DNA"/>
</dbReference>
<feature type="compositionally biased region" description="Low complexity" evidence="1">
    <location>
        <begin position="9"/>
        <end position="18"/>
    </location>
</feature>
<dbReference type="Proteomes" id="UP001428341">
    <property type="component" value="Unassembled WGS sequence"/>
</dbReference>
<evidence type="ECO:0000313" key="2">
    <source>
        <dbReference type="EMBL" id="KAK9197712.1"/>
    </source>
</evidence>
<name>A0AAP0M4J4_9ROSI</name>
<gene>
    <name evidence="2" type="ORF">WN944_012895</name>
</gene>
<reference evidence="2 3" key="1">
    <citation type="submission" date="2024-05" db="EMBL/GenBank/DDBJ databases">
        <title>Haplotype-resolved chromosome-level genome assembly of Huyou (Citrus changshanensis).</title>
        <authorList>
            <person name="Miao C."/>
            <person name="Chen W."/>
            <person name="Wu Y."/>
            <person name="Wang L."/>
            <person name="Zhao S."/>
            <person name="Grierson D."/>
            <person name="Xu C."/>
            <person name="Chen K."/>
        </authorList>
    </citation>
    <scope>NUCLEOTIDE SEQUENCE [LARGE SCALE GENOMIC DNA]</scope>
    <source>
        <strain evidence="2">01-14</strain>
        <tissue evidence="2">Leaf</tissue>
    </source>
</reference>
<sequence>MPGIRIIDDPPSLSCSSSDSDDDLDLDFRISQLIGNINDKRRGTTLAEFLIDVDPQGKLKKCVSELLQFDPKGLDDCKKKASGRSKQLFEIYQKKEDPLFMS</sequence>
<dbReference type="PANTHER" id="PTHR34380:SF1">
    <property type="entry name" value="OS01G0221300 PROTEIN"/>
    <property type="match status" value="1"/>
</dbReference>